<gene>
    <name evidence="1" type="ORF">MLD38_003747</name>
</gene>
<name>A0ACB9S3P2_9MYRT</name>
<keyword evidence="2" id="KW-1185">Reference proteome</keyword>
<dbReference type="EMBL" id="CM042881">
    <property type="protein sequence ID" value="KAI4385754.1"/>
    <property type="molecule type" value="Genomic_DNA"/>
</dbReference>
<comment type="caution">
    <text evidence="1">The sequence shown here is derived from an EMBL/GenBank/DDBJ whole genome shotgun (WGS) entry which is preliminary data.</text>
</comment>
<accession>A0ACB9S3P2</accession>
<protein>
    <submittedName>
        <fullName evidence="1">Uncharacterized protein</fullName>
    </submittedName>
</protein>
<organism evidence="1 2">
    <name type="scientific">Melastoma candidum</name>
    <dbReference type="NCBI Taxonomy" id="119954"/>
    <lineage>
        <taxon>Eukaryota</taxon>
        <taxon>Viridiplantae</taxon>
        <taxon>Streptophyta</taxon>
        <taxon>Embryophyta</taxon>
        <taxon>Tracheophyta</taxon>
        <taxon>Spermatophyta</taxon>
        <taxon>Magnoliopsida</taxon>
        <taxon>eudicotyledons</taxon>
        <taxon>Gunneridae</taxon>
        <taxon>Pentapetalae</taxon>
        <taxon>rosids</taxon>
        <taxon>malvids</taxon>
        <taxon>Myrtales</taxon>
        <taxon>Melastomataceae</taxon>
        <taxon>Melastomatoideae</taxon>
        <taxon>Melastomateae</taxon>
        <taxon>Melastoma</taxon>
    </lineage>
</organism>
<sequence>MSDLELPGLPHVASLKLPRCEESHAGLGSGTVIRTVDVEEFPEVVEDGCRTPTSEDSKIPAPSTCPPAPRKTIAKKRWRTSEAKAASLSLAEIEEFFREIKRVTRDQERIRPVVEKDEGLRERSPVLHRLR</sequence>
<dbReference type="Proteomes" id="UP001057402">
    <property type="component" value="Chromosome 2"/>
</dbReference>
<proteinExistence type="predicted"/>
<evidence type="ECO:0000313" key="1">
    <source>
        <dbReference type="EMBL" id="KAI4385754.1"/>
    </source>
</evidence>
<evidence type="ECO:0000313" key="2">
    <source>
        <dbReference type="Proteomes" id="UP001057402"/>
    </source>
</evidence>
<reference evidence="2" key="1">
    <citation type="journal article" date="2023" name="Front. Plant Sci.">
        <title>Chromosomal-level genome assembly of Melastoma candidum provides insights into trichome evolution.</title>
        <authorList>
            <person name="Zhong Y."/>
            <person name="Wu W."/>
            <person name="Sun C."/>
            <person name="Zou P."/>
            <person name="Liu Y."/>
            <person name="Dai S."/>
            <person name="Zhou R."/>
        </authorList>
    </citation>
    <scope>NUCLEOTIDE SEQUENCE [LARGE SCALE GENOMIC DNA]</scope>
</reference>